<dbReference type="Pfam" id="PF03382">
    <property type="entry name" value="DUF285"/>
    <property type="match status" value="4"/>
</dbReference>
<dbReference type="Proteomes" id="UP001354989">
    <property type="component" value="Plasmid pPP1"/>
</dbReference>
<keyword evidence="2" id="KW-0614">Plasmid</keyword>
<geneLocation type="plasmid" evidence="2 3">
    <name>pPP1</name>
</geneLocation>
<protein>
    <recommendedName>
        <fullName evidence="4">Surface protein</fullName>
    </recommendedName>
</protein>
<evidence type="ECO:0000256" key="1">
    <source>
        <dbReference type="ARBA" id="ARBA00004196"/>
    </source>
</evidence>
<evidence type="ECO:0000313" key="2">
    <source>
        <dbReference type="EMBL" id="BDD00759.1"/>
    </source>
</evidence>
<evidence type="ECO:0008006" key="4">
    <source>
        <dbReference type="Google" id="ProtNLM"/>
    </source>
</evidence>
<accession>A0ABN6LD22</accession>
<reference evidence="2 3" key="1">
    <citation type="submission" date="2021-12" db="EMBL/GenBank/DDBJ databases">
        <title>Genome sequencing of bacteria with rrn-lacking chromosome and rrn-plasmid.</title>
        <authorList>
            <person name="Anda M."/>
            <person name="Iwasaki W."/>
        </authorList>
    </citation>
    <scope>NUCLEOTIDE SEQUENCE [LARGE SCALE GENOMIC DNA]</scope>
    <source>
        <strain evidence="2 3">NBRC 101262</strain>
        <plasmid evidence="2 3">pPP1</plasmid>
    </source>
</reference>
<keyword evidence="3" id="KW-1185">Reference proteome</keyword>
<gene>
    <name evidence="2" type="ORF">PEPS_30390</name>
</gene>
<dbReference type="NCBIfam" id="TIGR02167">
    <property type="entry name" value="Liste_lipo_26"/>
    <property type="match status" value="7"/>
</dbReference>
<dbReference type="InterPro" id="IPR011889">
    <property type="entry name" value="Liste_lipo_26"/>
</dbReference>
<dbReference type="SUPFAM" id="SSF141571">
    <property type="entry name" value="Pentapeptide repeat-like"/>
    <property type="match status" value="1"/>
</dbReference>
<dbReference type="InterPro" id="IPR013378">
    <property type="entry name" value="InlB-like_B-rpt"/>
</dbReference>
<evidence type="ECO:0000313" key="3">
    <source>
        <dbReference type="Proteomes" id="UP001354989"/>
    </source>
</evidence>
<dbReference type="InterPro" id="IPR042229">
    <property type="entry name" value="Listeria/Bacterioides_rpt_sf"/>
</dbReference>
<name>A0ABN6LD22_9BACT</name>
<dbReference type="Gene3D" id="3.80.10.10">
    <property type="entry name" value="Ribonuclease Inhibitor"/>
    <property type="match status" value="1"/>
</dbReference>
<organism evidence="2 3">
    <name type="scientific">Persicobacter psychrovividus</name>
    <dbReference type="NCBI Taxonomy" id="387638"/>
    <lineage>
        <taxon>Bacteria</taxon>
        <taxon>Pseudomonadati</taxon>
        <taxon>Bacteroidota</taxon>
        <taxon>Cytophagia</taxon>
        <taxon>Cytophagales</taxon>
        <taxon>Persicobacteraceae</taxon>
        <taxon>Persicobacter</taxon>
    </lineage>
</organism>
<dbReference type="Pfam" id="PF09479">
    <property type="entry name" value="Flg_new"/>
    <property type="match status" value="2"/>
</dbReference>
<sequence length="1009" mass="115684">MVFKGYRTSDLSAWDVSKVTNMKNLFNNAQAFKSDLSDWDVSNVTDMSCMFAGAESFNSDLNAWDVSKVETMLSMFQSAYRFNGNISDWDMSNVKTMSYMFSEAVSFNCDLSRWDVSGVTSMRYLFHGATNFNQNLSNWDVGNVYFMEKMLTKTSSFSAKNYDRLLLSWSEQDVKTNVEFGAPYYICSSEAISAKKKLRKEKGWVISDSDTRCNTIDVHFDTRGGEPSDIPFASNQRPENLICEPLMNPVKNGVECVGWGLSDDEGATISKIWNFEKDEVDESLTLYARYQYLLSVSSFPGTSLSLEGDIWADQGDSYTFNLTVEQGYEFKYWMLDGEIQETRDLTFTLEDIQADHVLSAVVTRPNNFTVWINTESGDFELYISGSEEYAVESDYTIDWGDGTFTKGGGLYRQTVEHEYENRGTYLVQISGKVPKVSFNYQKASAPRRFMSVLDVVQWGTNKWYDMSSMFTGNEQMQISATDAPDLSHVTSLAYMFSETNISDDLNSWDVSNVTDMTGMCKNSSFNGDISKWDVSNVVNMEHMFYGSSFNGDISEWDVGKVTNMEFMFFYNSRFDGDLSAWDVGNVTNMSYMFRAANDFNGDISKWDVSKVTNMSYMFFNAAHFDCDLSAWDVGKVTNMEYMFAAAYYFNGDVSTWDVSQVEDMRHMFHDAHRFDSDLSTWDVGNVTDMSYMFNKTYRFNSDLNTWNVRNVKDMRSMFEDAKNFNRDLNAWDVGNVTDMYGMFNNAPHFNGDVSTWDVSNVLTMGYMFKQAASFNGDLRRWDVSNVVYMYSMFYSAEEFNCDLSDWQIGNVRDMDYMLFRADNFSAGNYDALLNAWSKQNVQKKVSFVGGQYHCTYEAMVSRQKLIDDYEWDIRKSSPLCGVNVRFDTRGGMPLEIPTASSSIKDSKIRAPYIVPEKDDGRYFDGWGVSDDEGKTIPVLWDFDNDRVEEDLTLYARYTFNLTVQETEGIRVFPDFTTVVYGSSQTFDLELEEGYKFVGWQVDGVDVDNT</sequence>
<comment type="subcellular location">
    <subcellularLocation>
        <location evidence="1">Cell envelope</location>
    </subcellularLocation>
</comment>
<dbReference type="InterPro" id="IPR032675">
    <property type="entry name" value="LRR_dom_sf"/>
</dbReference>
<dbReference type="EMBL" id="AP025293">
    <property type="protein sequence ID" value="BDD00759.1"/>
    <property type="molecule type" value="Genomic_DNA"/>
</dbReference>
<dbReference type="Gene3D" id="2.60.40.4270">
    <property type="entry name" value="Listeria-Bacteroides repeat domain"/>
    <property type="match status" value="1"/>
</dbReference>
<proteinExistence type="predicted"/>
<dbReference type="InterPro" id="IPR005046">
    <property type="entry name" value="DUF285"/>
</dbReference>